<dbReference type="PANTHER" id="PTHR11626:SF2">
    <property type="entry name" value="SQUALENE SYNTHASE"/>
    <property type="match status" value="1"/>
</dbReference>
<proteinExistence type="predicted"/>
<organism evidence="1 2">
    <name type="scientific">Heracleum sosnowskyi</name>
    <dbReference type="NCBI Taxonomy" id="360622"/>
    <lineage>
        <taxon>Eukaryota</taxon>
        <taxon>Viridiplantae</taxon>
        <taxon>Streptophyta</taxon>
        <taxon>Embryophyta</taxon>
        <taxon>Tracheophyta</taxon>
        <taxon>Spermatophyta</taxon>
        <taxon>Magnoliopsida</taxon>
        <taxon>eudicotyledons</taxon>
        <taxon>Gunneridae</taxon>
        <taxon>Pentapetalae</taxon>
        <taxon>asterids</taxon>
        <taxon>campanulids</taxon>
        <taxon>Apiales</taxon>
        <taxon>Apiaceae</taxon>
        <taxon>Apioideae</taxon>
        <taxon>apioid superclade</taxon>
        <taxon>Tordylieae</taxon>
        <taxon>Tordyliinae</taxon>
        <taxon>Heracleum</taxon>
    </lineage>
</organism>
<keyword evidence="2" id="KW-1185">Reference proteome</keyword>
<reference evidence="1" key="1">
    <citation type="submission" date="2023-02" db="EMBL/GenBank/DDBJ databases">
        <title>Genome of toxic invasive species Heracleum sosnowskyi carries increased number of genes despite the absence of recent whole-genome duplications.</title>
        <authorList>
            <person name="Schelkunov M."/>
            <person name="Shtratnikova V."/>
            <person name="Makarenko M."/>
            <person name="Klepikova A."/>
            <person name="Omelchenko D."/>
            <person name="Novikova G."/>
            <person name="Obukhova E."/>
            <person name="Bogdanov V."/>
            <person name="Penin A."/>
            <person name="Logacheva M."/>
        </authorList>
    </citation>
    <scope>NUCLEOTIDE SEQUENCE</scope>
    <source>
        <strain evidence="1">Hsosn_3</strain>
        <tissue evidence="1">Leaf</tissue>
    </source>
</reference>
<accession>A0AAD8H5I3</accession>
<dbReference type="InterPro" id="IPR044844">
    <property type="entry name" value="Trans_IPPS_euk-type"/>
</dbReference>
<dbReference type="EMBL" id="JAUIZM010000010">
    <property type="protein sequence ID" value="KAK1361522.1"/>
    <property type="molecule type" value="Genomic_DNA"/>
</dbReference>
<evidence type="ECO:0000313" key="2">
    <source>
        <dbReference type="Proteomes" id="UP001237642"/>
    </source>
</evidence>
<gene>
    <name evidence="1" type="ORF">POM88_045996</name>
</gene>
<dbReference type="InterPro" id="IPR008949">
    <property type="entry name" value="Isoprenoid_synthase_dom_sf"/>
</dbReference>
<dbReference type="GO" id="GO:0005789">
    <property type="term" value="C:endoplasmic reticulum membrane"/>
    <property type="evidence" value="ECO:0007669"/>
    <property type="project" value="TreeGrafter"/>
</dbReference>
<dbReference type="PANTHER" id="PTHR11626">
    <property type="entry name" value="FARNESYL-DIPHOSPHATE FARNESYLTRANSFERASE"/>
    <property type="match status" value="1"/>
</dbReference>
<dbReference type="GO" id="GO:0045338">
    <property type="term" value="P:farnesyl diphosphate metabolic process"/>
    <property type="evidence" value="ECO:0007669"/>
    <property type="project" value="InterPro"/>
</dbReference>
<dbReference type="Pfam" id="PF00494">
    <property type="entry name" value="SQS_PSY"/>
    <property type="match status" value="1"/>
</dbReference>
<sequence>MGSISITLMINYPAAHMKLCTQVRRGMTAMKALSKPVNKAISSDHRDFCHNILPKVSVSFADVILQLTQPQLRDSICNLLLVLRCLDNIEDDMKIPADVKMAILRNFHHFIYDKDWKYICGNTDMERELMQGHHQYHAAFMDLEPSSQKTIADTTKKMGEGMAKFVLKEIKTMEDWEEYIDVVNTTWISGTLRLAETLVGETLPEYSLMHEMASLHQKRHTIHNYYDDITEIPKKKMYWPKEMWSKYVKKIEDLQYDEVNSIKAVQLVNEMVTNVLSHVEGSLDFTSKIQDPGVFRIYALLQLMSIGELALCYNNIQVFRKDLKIRAEVKKKICNQTITMADVYGAFYDISCLMKSKVNNNDPLAAETLSRLEAIRQICMDSETLNQRTVIFQSIQDIM</sequence>
<dbReference type="AlphaFoldDB" id="A0AAD8H5I3"/>
<name>A0AAD8H5I3_9APIA</name>
<dbReference type="Proteomes" id="UP001237642">
    <property type="component" value="Unassembled WGS sequence"/>
</dbReference>
<comment type="caution">
    <text evidence="1">The sequence shown here is derived from an EMBL/GenBank/DDBJ whole genome shotgun (WGS) entry which is preliminary data.</text>
</comment>
<dbReference type="SUPFAM" id="SSF48576">
    <property type="entry name" value="Terpenoid synthases"/>
    <property type="match status" value="1"/>
</dbReference>
<evidence type="ECO:0000313" key="1">
    <source>
        <dbReference type="EMBL" id="KAK1361522.1"/>
    </source>
</evidence>
<protein>
    <submittedName>
        <fullName evidence="1">Squalene synthase</fullName>
    </submittedName>
</protein>
<dbReference type="Gene3D" id="1.10.600.10">
    <property type="entry name" value="Farnesyl Diphosphate Synthase"/>
    <property type="match status" value="1"/>
</dbReference>
<reference evidence="1" key="2">
    <citation type="submission" date="2023-05" db="EMBL/GenBank/DDBJ databases">
        <authorList>
            <person name="Schelkunov M.I."/>
        </authorList>
    </citation>
    <scope>NUCLEOTIDE SEQUENCE</scope>
    <source>
        <strain evidence="1">Hsosn_3</strain>
        <tissue evidence="1">Leaf</tissue>
    </source>
</reference>
<dbReference type="InterPro" id="IPR002060">
    <property type="entry name" value="Squ/phyt_synthse"/>
</dbReference>
<dbReference type="GO" id="GO:0051996">
    <property type="term" value="F:squalene synthase [NAD(P)H] activity"/>
    <property type="evidence" value="ECO:0007669"/>
    <property type="project" value="InterPro"/>
</dbReference>